<dbReference type="InterPro" id="IPR029058">
    <property type="entry name" value="AB_hydrolase_fold"/>
</dbReference>
<dbReference type="CDD" id="cd00519">
    <property type="entry name" value="Lipase_3"/>
    <property type="match status" value="1"/>
</dbReference>
<dbReference type="InterPro" id="IPR002921">
    <property type="entry name" value="Fungal_lipase-type"/>
</dbReference>
<proteinExistence type="predicted"/>
<organism evidence="2">
    <name type="scientific">marine sediment metagenome</name>
    <dbReference type="NCBI Taxonomy" id="412755"/>
    <lineage>
        <taxon>unclassified sequences</taxon>
        <taxon>metagenomes</taxon>
        <taxon>ecological metagenomes</taxon>
    </lineage>
</organism>
<feature type="domain" description="Fungal lipase-type" evidence="1">
    <location>
        <begin position="60"/>
        <end position="181"/>
    </location>
</feature>
<protein>
    <recommendedName>
        <fullName evidence="1">Fungal lipase-type domain-containing protein</fullName>
    </recommendedName>
</protein>
<reference evidence="2" key="1">
    <citation type="journal article" date="2015" name="Nature">
        <title>Complex archaea that bridge the gap between prokaryotes and eukaryotes.</title>
        <authorList>
            <person name="Spang A."/>
            <person name="Saw J.H."/>
            <person name="Jorgensen S.L."/>
            <person name="Zaremba-Niedzwiedzka K."/>
            <person name="Martijn J."/>
            <person name="Lind A.E."/>
            <person name="van Eijk R."/>
            <person name="Schleper C."/>
            <person name="Guy L."/>
            <person name="Ettema T.J."/>
        </authorList>
    </citation>
    <scope>NUCLEOTIDE SEQUENCE</scope>
</reference>
<name>A0A0F9F9U9_9ZZZZ</name>
<dbReference type="GO" id="GO:0006629">
    <property type="term" value="P:lipid metabolic process"/>
    <property type="evidence" value="ECO:0007669"/>
    <property type="project" value="InterPro"/>
</dbReference>
<sequence>WAYRDQTGAMTPSALTLARYSALAYEDLDTVQKALPDATVMLLDRDDSQAYVIEEAAHTVVAFRGTQVTSGFSMTDVIRNAKVRPEPWRLGSGGLVHRGYKEAVDAIADDLAKAVIGAKRPLIYTGHSLGGSMATLARTLAPHPDLTVTFGAPKVGNREFVNIYARYRLERYVHGRDIAPKHARPWQGYRHGGTFRHISTSGKVTERKWGWRDELLIPFFRGIAIGTFHHRIGEYVDKLRGAEV</sequence>
<dbReference type="EMBL" id="LAZR01033515">
    <property type="protein sequence ID" value="KKL47872.1"/>
    <property type="molecule type" value="Genomic_DNA"/>
</dbReference>
<feature type="non-terminal residue" evidence="2">
    <location>
        <position position="1"/>
    </location>
</feature>
<comment type="caution">
    <text evidence="2">The sequence shown here is derived from an EMBL/GenBank/DDBJ whole genome shotgun (WGS) entry which is preliminary data.</text>
</comment>
<dbReference type="AlphaFoldDB" id="A0A0F9F9U9"/>
<evidence type="ECO:0000259" key="1">
    <source>
        <dbReference type="Pfam" id="PF01764"/>
    </source>
</evidence>
<dbReference type="PANTHER" id="PTHR45856">
    <property type="entry name" value="ALPHA/BETA-HYDROLASES SUPERFAMILY PROTEIN"/>
    <property type="match status" value="1"/>
</dbReference>
<dbReference type="SUPFAM" id="SSF53474">
    <property type="entry name" value="alpha/beta-Hydrolases"/>
    <property type="match status" value="1"/>
</dbReference>
<dbReference type="Gene3D" id="3.40.50.1820">
    <property type="entry name" value="alpha/beta hydrolase"/>
    <property type="match status" value="1"/>
</dbReference>
<dbReference type="PANTHER" id="PTHR45856:SF24">
    <property type="entry name" value="FUNGAL LIPASE-LIKE DOMAIN-CONTAINING PROTEIN"/>
    <property type="match status" value="1"/>
</dbReference>
<dbReference type="Pfam" id="PF01764">
    <property type="entry name" value="Lipase_3"/>
    <property type="match status" value="1"/>
</dbReference>
<gene>
    <name evidence="2" type="ORF">LCGC14_2331220</name>
</gene>
<dbReference type="InterPro" id="IPR051218">
    <property type="entry name" value="Sec_MonoDiacylglyc_Lipase"/>
</dbReference>
<accession>A0A0F9F9U9</accession>
<evidence type="ECO:0000313" key="2">
    <source>
        <dbReference type="EMBL" id="KKL47872.1"/>
    </source>
</evidence>